<proteinExistence type="predicted"/>
<keyword evidence="1" id="KW-0732">Signal</keyword>
<reference evidence="3 4" key="1">
    <citation type="submission" date="2024-11" db="EMBL/GenBank/DDBJ databases">
        <title>Genome sequencing of Xanthomonas codiaei.</title>
        <authorList>
            <person name="Studholme D.J."/>
        </authorList>
    </citation>
    <scope>NUCLEOTIDE SEQUENCE [LARGE SCALE GENOMIC DNA]</scope>
    <source>
        <strain evidence="3 4">NCPPB 4350</strain>
    </source>
</reference>
<feature type="chain" id="PRO_5045695997" evidence="1">
    <location>
        <begin position="24"/>
        <end position="143"/>
    </location>
</feature>
<evidence type="ECO:0000259" key="2">
    <source>
        <dbReference type="Pfam" id="PF17243"/>
    </source>
</evidence>
<feature type="non-terminal residue" evidence="3">
    <location>
        <position position="143"/>
    </location>
</feature>
<evidence type="ECO:0000313" key="4">
    <source>
        <dbReference type="Proteomes" id="UP001637990"/>
    </source>
</evidence>
<dbReference type="Proteomes" id="UP001637990">
    <property type="component" value="Unassembled WGS sequence"/>
</dbReference>
<dbReference type="Pfam" id="PF17243">
    <property type="entry name" value="POTRA_TamA_1"/>
    <property type="match status" value="1"/>
</dbReference>
<evidence type="ECO:0000256" key="1">
    <source>
        <dbReference type="SAM" id="SignalP"/>
    </source>
</evidence>
<sequence length="143" mass="16167">MRFIFRVRPVLLLLCLLAGPAFARATIDKIEVKGLDDGDDAEMIENIEVSLSLYEAVGKEQGESRLEYLLAQAERQTREALEPFGYYSPTIELAAPRTGDRVTVVITVDRGEPVRVRTSHISITGWAEQDRYLGQDLKQFEPR</sequence>
<dbReference type="RefSeq" id="WP_410049867.1">
    <property type="nucleotide sequence ID" value="NZ_JBJGBS010000184.1"/>
</dbReference>
<dbReference type="EMBL" id="JBJGBS010000184">
    <property type="protein sequence ID" value="MFO3707319.1"/>
    <property type="molecule type" value="Genomic_DNA"/>
</dbReference>
<dbReference type="Gene3D" id="3.10.20.310">
    <property type="entry name" value="membrane protein fhac"/>
    <property type="match status" value="1"/>
</dbReference>
<comment type="caution">
    <text evidence="3">The sequence shown here is derived from an EMBL/GenBank/DDBJ whole genome shotgun (WGS) entry which is preliminary data.</text>
</comment>
<dbReference type="InterPro" id="IPR035243">
    <property type="entry name" value="TamA_POTRA_Dom_1"/>
</dbReference>
<keyword evidence="4" id="KW-1185">Reference proteome</keyword>
<organism evidence="3 4">
    <name type="scientific">Xanthomonas codiaei</name>
    <dbReference type="NCBI Taxonomy" id="56463"/>
    <lineage>
        <taxon>Bacteria</taxon>
        <taxon>Pseudomonadati</taxon>
        <taxon>Pseudomonadota</taxon>
        <taxon>Gammaproteobacteria</taxon>
        <taxon>Lysobacterales</taxon>
        <taxon>Lysobacteraceae</taxon>
        <taxon>Xanthomonas</taxon>
    </lineage>
</organism>
<feature type="signal peptide" evidence="1">
    <location>
        <begin position="1"/>
        <end position="23"/>
    </location>
</feature>
<protein>
    <submittedName>
        <fullName evidence="3">POTRA domain-containing protein</fullName>
    </submittedName>
</protein>
<name>A0ABW9MSS4_9XANT</name>
<accession>A0ABW9MSS4</accession>
<evidence type="ECO:0000313" key="3">
    <source>
        <dbReference type="EMBL" id="MFO3707319.1"/>
    </source>
</evidence>
<gene>
    <name evidence="3" type="ORF">ACI6Q5_20660</name>
</gene>
<feature type="domain" description="TamA POTRA" evidence="2">
    <location>
        <begin position="30"/>
        <end position="109"/>
    </location>
</feature>